<dbReference type="EMBL" id="JAAPAO010000965">
    <property type="protein sequence ID" value="KAF4652083.1"/>
    <property type="molecule type" value="Genomic_DNA"/>
</dbReference>
<dbReference type="InterPro" id="IPR010998">
    <property type="entry name" value="Integrase_recombinase_N"/>
</dbReference>
<evidence type="ECO:0000313" key="5">
    <source>
        <dbReference type="Proteomes" id="UP000591131"/>
    </source>
</evidence>
<proteinExistence type="predicted"/>
<dbReference type="GO" id="GO:0006310">
    <property type="term" value="P:DNA recombination"/>
    <property type="evidence" value="ECO:0007669"/>
    <property type="project" value="InterPro"/>
</dbReference>
<organism evidence="4 5">
    <name type="scientific">Perkinsus chesapeaki</name>
    <name type="common">Clam parasite</name>
    <name type="synonym">Perkinsus andrewsi</name>
    <dbReference type="NCBI Taxonomy" id="330153"/>
    <lineage>
        <taxon>Eukaryota</taxon>
        <taxon>Sar</taxon>
        <taxon>Alveolata</taxon>
        <taxon>Perkinsozoa</taxon>
        <taxon>Perkinsea</taxon>
        <taxon>Perkinsida</taxon>
        <taxon>Perkinsidae</taxon>
        <taxon>Perkinsus</taxon>
    </lineage>
</organism>
<feature type="compositionally biased region" description="Polar residues" evidence="2">
    <location>
        <begin position="53"/>
        <end position="65"/>
    </location>
</feature>
<dbReference type="PROSITE" id="PS51900">
    <property type="entry name" value="CB"/>
    <property type="match status" value="1"/>
</dbReference>
<comment type="caution">
    <text evidence="4">The sequence shown here is derived from an EMBL/GenBank/DDBJ whole genome shotgun (WGS) entry which is preliminary data.</text>
</comment>
<keyword evidence="1" id="KW-0238">DNA-binding</keyword>
<dbReference type="AlphaFoldDB" id="A0A7J6KXL8"/>
<dbReference type="Gene3D" id="1.10.150.130">
    <property type="match status" value="1"/>
</dbReference>
<evidence type="ECO:0000256" key="2">
    <source>
        <dbReference type="SAM" id="MobiDB-lite"/>
    </source>
</evidence>
<gene>
    <name evidence="4" type="ORF">FOL47_011268</name>
</gene>
<feature type="region of interest" description="Disordered" evidence="2">
    <location>
        <begin position="1"/>
        <end position="25"/>
    </location>
</feature>
<feature type="region of interest" description="Disordered" evidence="2">
    <location>
        <begin position="44"/>
        <end position="65"/>
    </location>
</feature>
<dbReference type="GO" id="GO:0015074">
    <property type="term" value="P:DNA integration"/>
    <property type="evidence" value="ECO:0007669"/>
    <property type="project" value="InterPro"/>
</dbReference>
<dbReference type="GO" id="GO:0003677">
    <property type="term" value="F:DNA binding"/>
    <property type="evidence" value="ECO:0007669"/>
    <property type="project" value="UniProtKB-KW"/>
</dbReference>
<evidence type="ECO:0000256" key="1">
    <source>
        <dbReference type="ARBA" id="ARBA00023125"/>
    </source>
</evidence>
<feature type="non-terminal residue" evidence="4">
    <location>
        <position position="401"/>
    </location>
</feature>
<reference evidence="4 5" key="1">
    <citation type="submission" date="2020-04" db="EMBL/GenBank/DDBJ databases">
        <title>Perkinsus chesapeaki whole genome sequence.</title>
        <authorList>
            <person name="Bogema D.R."/>
        </authorList>
    </citation>
    <scope>NUCLEOTIDE SEQUENCE [LARGE SCALE GENOMIC DNA]</scope>
    <source>
        <strain evidence="4">ATCC PRA-425</strain>
    </source>
</reference>
<dbReference type="InterPro" id="IPR044068">
    <property type="entry name" value="CB"/>
</dbReference>
<evidence type="ECO:0000259" key="3">
    <source>
        <dbReference type="PROSITE" id="PS51900"/>
    </source>
</evidence>
<evidence type="ECO:0000313" key="4">
    <source>
        <dbReference type="EMBL" id="KAF4652083.1"/>
    </source>
</evidence>
<dbReference type="Gene3D" id="1.10.443.10">
    <property type="entry name" value="Intergrase catalytic core"/>
    <property type="match status" value="1"/>
</dbReference>
<protein>
    <recommendedName>
        <fullName evidence="3">Core-binding (CB) domain-containing protein</fullName>
    </recommendedName>
</protein>
<keyword evidence="5" id="KW-1185">Reference proteome</keyword>
<feature type="domain" description="Core-binding (CB)" evidence="3">
    <location>
        <begin position="64"/>
        <end position="148"/>
    </location>
</feature>
<dbReference type="InterPro" id="IPR013762">
    <property type="entry name" value="Integrase-like_cat_sf"/>
</dbReference>
<name>A0A7J6KXL8_PERCH</name>
<dbReference type="Proteomes" id="UP000591131">
    <property type="component" value="Unassembled WGS sequence"/>
</dbReference>
<dbReference type="OrthoDB" id="10410791at2759"/>
<accession>A0A7J6KXL8</accession>
<dbReference type="SUPFAM" id="SSF47823">
    <property type="entry name" value="lambda integrase-like, N-terminal domain"/>
    <property type="match status" value="1"/>
</dbReference>
<sequence length="401" mass="44607">MAFGIPMDPGNPGWRDLGTTETSTTGCNKISELVTTHRLRRDRFTEGSGISGGHTSLRASPKTDTSPDAIERLLQQFAGARKLMSVSAGTLRTYTCGTRNYIKFCSVINQESFPPDPQTVSIWLMTFRRATTAKNYLTGLRFFAKILCPNHGAGPILDTEAIKDSLHVLKMVSPPPEKKLGIRMAMILKILRRLDNLWEIARTGSRYEITAATEEGRFAVGALVAYTCALRVGSELLVLSWNQISFNPQANSFTIHLPHRKNIRHPVTVERPCVCSAEPALCAYHRLLFLKQLLPEWGKGQSNSGTSCGKWFPYTLGCFNTKLRKTLEAIGVSEVSKYASHSFRRGSTQDITSGGGKASLTQVLRHQQVASASYRQYLDTREAEKLEFEQLVTAMCAQQRR</sequence>